<dbReference type="AlphaFoldDB" id="A0A545U3L9"/>
<accession>A0A545U3L9</accession>
<dbReference type="RefSeq" id="WP_142903149.1">
    <property type="nucleotide sequence ID" value="NZ_ML660089.1"/>
</dbReference>
<sequence>MAGYEELSRGIAAISNGEELEITRVIDGHEISLRGMPHGYYLCGKIPVEWDGSEQDLQHHLRISMSCFNSFDASLAVAPDKTLYVSQYLTKPRSADDLLLDIEAVANLVEIWIEMSKKYSPHEGNTQASKLASL</sequence>
<gene>
    <name evidence="1" type="ORF">FKG94_05225</name>
</gene>
<protein>
    <recommendedName>
        <fullName evidence="3">Type III secretion system chaperone</fullName>
    </recommendedName>
</protein>
<dbReference type="Proteomes" id="UP000319732">
    <property type="component" value="Unassembled WGS sequence"/>
</dbReference>
<comment type="caution">
    <text evidence="1">The sequence shown here is derived from an EMBL/GenBank/DDBJ whole genome shotgun (WGS) entry which is preliminary data.</text>
</comment>
<evidence type="ECO:0000313" key="1">
    <source>
        <dbReference type="EMBL" id="TQV84069.1"/>
    </source>
</evidence>
<evidence type="ECO:0008006" key="3">
    <source>
        <dbReference type="Google" id="ProtNLM"/>
    </source>
</evidence>
<proteinExistence type="predicted"/>
<dbReference type="OrthoDB" id="9849486at2"/>
<dbReference type="EMBL" id="VHSG01000006">
    <property type="protein sequence ID" value="TQV84069.1"/>
    <property type="molecule type" value="Genomic_DNA"/>
</dbReference>
<keyword evidence="2" id="KW-1185">Reference proteome</keyword>
<organism evidence="1 2">
    <name type="scientific">Exilibacterium tricleocarpae</name>
    <dbReference type="NCBI Taxonomy" id="2591008"/>
    <lineage>
        <taxon>Bacteria</taxon>
        <taxon>Pseudomonadati</taxon>
        <taxon>Pseudomonadota</taxon>
        <taxon>Gammaproteobacteria</taxon>
        <taxon>Cellvibrionales</taxon>
        <taxon>Cellvibrionaceae</taxon>
        <taxon>Exilibacterium</taxon>
    </lineage>
</organism>
<name>A0A545U3L9_9GAMM</name>
<reference evidence="1 2" key="1">
    <citation type="submission" date="2019-06" db="EMBL/GenBank/DDBJ databases">
        <title>Whole genome sequence for Cellvibrionaceae sp. R142.</title>
        <authorList>
            <person name="Wang G."/>
        </authorList>
    </citation>
    <scope>NUCLEOTIDE SEQUENCE [LARGE SCALE GENOMIC DNA]</scope>
    <source>
        <strain evidence="1 2">R142</strain>
    </source>
</reference>
<evidence type="ECO:0000313" key="2">
    <source>
        <dbReference type="Proteomes" id="UP000319732"/>
    </source>
</evidence>